<proteinExistence type="predicted"/>
<dbReference type="Proteomes" id="UP001454036">
    <property type="component" value="Unassembled WGS sequence"/>
</dbReference>
<dbReference type="EMBL" id="BAABME010005305">
    <property type="protein sequence ID" value="GAA0165236.1"/>
    <property type="molecule type" value="Genomic_DNA"/>
</dbReference>
<gene>
    <name evidence="2" type="ORF">LIER_20691</name>
</gene>
<sequence>MASRADAWIYEYFLLFQRGMAAGGNMDPPRAKRWSNITTTHMDPKSTISYQKQLDKLTPTDVRWTPFGPIPDDLVSYYHGYIRFLSFNEEYMTDRVTWQFGRVQDWHELRSIILPVLDVDGPEEFVDVVQKVNVLLLRQGL</sequence>
<accession>A0AAV3QPU9</accession>
<organism evidence="2 3">
    <name type="scientific">Lithospermum erythrorhizon</name>
    <name type="common">Purple gromwell</name>
    <name type="synonym">Lithospermum officinale var. erythrorhizon</name>
    <dbReference type="NCBI Taxonomy" id="34254"/>
    <lineage>
        <taxon>Eukaryota</taxon>
        <taxon>Viridiplantae</taxon>
        <taxon>Streptophyta</taxon>
        <taxon>Embryophyta</taxon>
        <taxon>Tracheophyta</taxon>
        <taxon>Spermatophyta</taxon>
        <taxon>Magnoliopsida</taxon>
        <taxon>eudicotyledons</taxon>
        <taxon>Gunneridae</taxon>
        <taxon>Pentapetalae</taxon>
        <taxon>asterids</taxon>
        <taxon>lamiids</taxon>
        <taxon>Boraginales</taxon>
        <taxon>Boraginaceae</taxon>
        <taxon>Boraginoideae</taxon>
        <taxon>Lithospermeae</taxon>
        <taxon>Lithospermum</taxon>
    </lineage>
</organism>
<comment type="caution">
    <text evidence="2">The sequence shown here is derived from an EMBL/GenBank/DDBJ whole genome shotgun (WGS) entry which is preliminary data.</text>
</comment>
<evidence type="ECO:0000313" key="2">
    <source>
        <dbReference type="EMBL" id="GAA0165236.1"/>
    </source>
</evidence>
<protein>
    <recommendedName>
        <fullName evidence="1">Aminotransferase-like plant mobile domain-containing protein</fullName>
    </recommendedName>
</protein>
<name>A0AAV3QPU9_LITER</name>
<reference evidence="2 3" key="1">
    <citation type="submission" date="2024-01" db="EMBL/GenBank/DDBJ databases">
        <title>The complete chloroplast genome sequence of Lithospermum erythrorhizon: insights into the phylogenetic relationship among Boraginaceae species and the maternal lineages of purple gromwells.</title>
        <authorList>
            <person name="Okada T."/>
            <person name="Watanabe K."/>
        </authorList>
    </citation>
    <scope>NUCLEOTIDE SEQUENCE [LARGE SCALE GENOMIC DNA]</scope>
</reference>
<feature type="domain" description="Aminotransferase-like plant mobile" evidence="1">
    <location>
        <begin position="7"/>
        <end position="108"/>
    </location>
</feature>
<dbReference type="AlphaFoldDB" id="A0AAV3QPU9"/>
<keyword evidence="3" id="KW-1185">Reference proteome</keyword>
<dbReference type="InterPro" id="IPR019557">
    <property type="entry name" value="AminoTfrase-like_pln_mobile"/>
</dbReference>
<evidence type="ECO:0000313" key="3">
    <source>
        <dbReference type="Proteomes" id="UP001454036"/>
    </source>
</evidence>
<evidence type="ECO:0000259" key="1">
    <source>
        <dbReference type="Pfam" id="PF10536"/>
    </source>
</evidence>
<dbReference type="Pfam" id="PF10536">
    <property type="entry name" value="PMD"/>
    <property type="match status" value="1"/>
</dbReference>